<evidence type="ECO:0000256" key="1">
    <source>
        <dbReference type="ARBA" id="ARBA00004141"/>
    </source>
</evidence>
<feature type="transmembrane region" description="Helical" evidence="13">
    <location>
        <begin position="540"/>
        <end position="558"/>
    </location>
</feature>
<dbReference type="InterPro" id="IPR000595">
    <property type="entry name" value="cNMP-bd_dom"/>
</dbReference>
<keyword evidence="16" id="KW-1185">Reference proteome</keyword>
<feature type="compositionally biased region" description="Acidic residues" evidence="12">
    <location>
        <begin position="238"/>
        <end position="248"/>
    </location>
</feature>
<keyword evidence="5" id="KW-0631">Potassium channel</keyword>
<dbReference type="SMART" id="SM00100">
    <property type="entry name" value="cNMP"/>
    <property type="match status" value="1"/>
</dbReference>
<dbReference type="Pfam" id="PF00520">
    <property type="entry name" value="Ion_trans"/>
    <property type="match status" value="1"/>
</dbReference>
<dbReference type="SUPFAM" id="SSF51206">
    <property type="entry name" value="cAMP-binding domain-like"/>
    <property type="match status" value="1"/>
</dbReference>
<evidence type="ECO:0000256" key="6">
    <source>
        <dbReference type="ARBA" id="ARBA00022882"/>
    </source>
</evidence>
<comment type="caution">
    <text evidence="15">The sequence shown here is derived from an EMBL/GenBank/DDBJ whole genome shotgun (WGS) entry which is preliminary data.</text>
</comment>
<evidence type="ECO:0000313" key="16">
    <source>
        <dbReference type="Proteomes" id="UP001363151"/>
    </source>
</evidence>
<evidence type="ECO:0000256" key="3">
    <source>
        <dbReference type="ARBA" id="ARBA00022538"/>
    </source>
</evidence>
<keyword evidence="4 13" id="KW-0812">Transmembrane</keyword>
<dbReference type="SUPFAM" id="SSF81324">
    <property type="entry name" value="Voltage-gated potassium channels"/>
    <property type="match status" value="1"/>
</dbReference>
<reference evidence="15 16" key="1">
    <citation type="submission" date="2024-03" db="EMBL/GenBank/DDBJ databases">
        <title>Aureococcus anophagefferens CCMP1851 and Kratosvirus quantuckense: Draft genome of a second virus-susceptible host strain in the model system.</title>
        <authorList>
            <person name="Chase E."/>
            <person name="Truchon A.R."/>
            <person name="Schepens W."/>
            <person name="Wilhelm S.W."/>
        </authorList>
    </citation>
    <scope>NUCLEOTIDE SEQUENCE [LARGE SCALE GENOMIC DNA]</scope>
    <source>
        <strain evidence="15 16">CCMP1851</strain>
    </source>
</reference>
<dbReference type="EMBL" id="JBBJCI010000436">
    <property type="protein sequence ID" value="KAK7230350.1"/>
    <property type="molecule type" value="Genomic_DNA"/>
</dbReference>
<dbReference type="InterPro" id="IPR014710">
    <property type="entry name" value="RmlC-like_jellyroll"/>
</dbReference>
<dbReference type="PROSITE" id="PS50042">
    <property type="entry name" value="CNMP_BINDING_3"/>
    <property type="match status" value="1"/>
</dbReference>
<keyword evidence="8 13" id="KW-1133">Transmembrane helix</keyword>
<keyword evidence="3" id="KW-0633">Potassium transport</keyword>
<name>A0ABR1FGG3_AURAN</name>
<keyword evidence="6" id="KW-0851">Voltage-gated channel</keyword>
<feature type="region of interest" description="Disordered" evidence="12">
    <location>
        <begin position="234"/>
        <end position="253"/>
    </location>
</feature>
<evidence type="ECO:0000256" key="9">
    <source>
        <dbReference type="ARBA" id="ARBA00023065"/>
    </source>
</evidence>
<evidence type="ECO:0000313" key="15">
    <source>
        <dbReference type="EMBL" id="KAK7230350.1"/>
    </source>
</evidence>
<feature type="transmembrane region" description="Helical" evidence="13">
    <location>
        <begin position="460"/>
        <end position="484"/>
    </location>
</feature>
<protein>
    <submittedName>
        <fullName evidence="15">Voltage-gated potassium channel</fullName>
    </submittedName>
</protein>
<dbReference type="Pfam" id="PF00027">
    <property type="entry name" value="cNMP_binding"/>
    <property type="match status" value="1"/>
</dbReference>
<evidence type="ECO:0000256" key="10">
    <source>
        <dbReference type="ARBA" id="ARBA00023136"/>
    </source>
</evidence>
<evidence type="ECO:0000256" key="4">
    <source>
        <dbReference type="ARBA" id="ARBA00022692"/>
    </source>
</evidence>
<dbReference type="CDD" id="cd00038">
    <property type="entry name" value="CAP_ED"/>
    <property type="match status" value="1"/>
</dbReference>
<dbReference type="PRINTS" id="PR01463">
    <property type="entry name" value="EAGCHANLFMLY"/>
</dbReference>
<keyword evidence="9" id="KW-0406">Ion transport</keyword>
<dbReference type="Gene3D" id="1.10.287.630">
    <property type="entry name" value="Helix hairpin bin"/>
    <property type="match status" value="1"/>
</dbReference>
<proteinExistence type="predicted"/>
<evidence type="ECO:0000256" key="8">
    <source>
        <dbReference type="ARBA" id="ARBA00022989"/>
    </source>
</evidence>
<evidence type="ECO:0000256" key="12">
    <source>
        <dbReference type="SAM" id="MobiDB-lite"/>
    </source>
</evidence>
<evidence type="ECO:0000256" key="11">
    <source>
        <dbReference type="ARBA" id="ARBA00023303"/>
    </source>
</evidence>
<keyword evidence="11 15" id="KW-0407">Ion channel</keyword>
<gene>
    <name evidence="15" type="ORF">SO694_00183015</name>
</gene>
<evidence type="ECO:0000259" key="14">
    <source>
        <dbReference type="PROSITE" id="PS50042"/>
    </source>
</evidence>
<dbReference type="InterPro" id="IPR050818">
    <property type="entry name" value="KCNH_animal-type"/>
</dbReference>
<evidence type="ECO:0000256" key="7">
    <source>
        <dbReference type="ARBA" id="ARBA00022958"/>
    </source>
</evidence>
<evidence type="ECO:0000256" key="5">
    <source>
        <dbReference type="ARBA" id="ARBA00022826"/>
    </source>
</evidence>
<sequence>MAPPRDGEDLKHVSDALVSLDGLRSQIELVGKLATHQCEVVAAAAGACGDTDAQRRASDELRKLHESFEGASRACEASVNAAAMRLAVPETSAAKVPVKYTRCRSTSQSSENGIAEHTDVSDDGGLFATYSPYKASNPRETELVASNFDYKSAEADEDGDEPPRPFGAATTDALASVPEGEPNPCLSERALLNPADPNYREVEEPVGPPPRNGRRRSSIGQLMSAVGADNVLGLGNADSEEVSPEDEDPVARRKRMETSRLSVIFEQHDKEAIEQSLKESERDPWHKRCCGMINPSGVFRIMWDVFIAFFIFYVLVTEPLSMGFWDDDMLKDGTALGRMNRVMDVVFIVDLVLNFRTGYFTSDGILVMSPGAAARHYLLTWFTLDFVSSMPPVLEVLLALIGAAAGGADKLSSAKVFKLIKVMKVFKALRIGKFLKLLSNEDTELMTAVEEFMSSSFGALAAKVMSIIMSSFLIAHLLACFMAVSGDGWLRTYSPRHGDDDPASEWSWRRQYLAAIYWAFTTMTTVGFGDITPAGDMERIFAIFGMLMGVSFYSYIIASVSSMVSSVDSKNAVYFEKMDQLASWMEHYNIEPALKRRVRRFFKQFYTDHSAIEDEYIMEKLSPSLQEAISIYLLHDFVLEHSLFTDLPEGSLWKVMLIVRSCTFDVGARIVEAGDANVSLFIFKGGTCYRDFEDEQKTPNEKLEEGCSFGELCLLGCSNESDITVVAETKSDFFYIRRDAFLDAFSNLPEVFAKMFEKRALFVDKDIHPRGGRELNRKHRYSARQLLVQQSMPNVLR</sequence>
<dbReference type="Proteomes" id="UP001363151">
    <property type="component" value="Unassembled WGS sequence"/>
</dbReference>
<comment type="subcellular location">
    <subcellularLocation>
        <location evidence="1">Membrane</location>
        <topology evidence="1">Multi-pass membrane protein</topology>
    </subcellularLocation>
</comment>
<dbReference type="PANTHER" id="PTHR10217:SF435">
    <property type="entry name" value="POTASSIUM VOLTAGE-GATED CHANNEL PROTEIN EAG"/>
    <property type="match status" value="1"/>
</dbReference>
<dbReference type="PANTHER" id="PTHR10217">
    <property type="entry name" value="VOLTAGE AND LIGAND GATED POTASSIUM CHANNEL"/>
    <property type="match status" value="1"/>
</dbReference>
<dbReference type="GO" id="GO:0034220">
    <property type="term" value="P:monoatomic ion transmembrane transport"/>
    <property type="evidence" value="ECO:0007669"/>
    <property type="project" value="UniProtKB-KW"/>
</dbReference>
<accession>A0ABR1FGG3</accession>
<dbReference type="Gene3D" id="2.60.120.10">
    <property type="entry name" value="Jelly Rolls"/>
    <property type="match status" value="1"/>
</dbReference>
<dbReference type="InterPro" id="IPR018490">
    <property type="entry name" value="cNMP-bd_dom_sf"/>
</dbReference>
<dbReference type="Gene3D" id="1.10.287.70">
    <property type="match status" value="1"/>
</dbReference>
<keyword evidence="10 13" id="KW-0472">Membrane</keyword>
<dbReference type="InterPro" id="IPR003938">
    <property type="entry name" value="K_chnl_volt-dep_EAG/ELK/ERG"/>
</dbReference>
<feature type="region of interest" description="Disordered" evidence="12">
    <location>
        <begin position="195"/>
        <end position="217"/>
    </location>
</feature>
<feature type="domain" description="Cyclic nucleotide-binding" evidence="14">
    <location>
        <begin position="643"/>
        <end position="762"/>
    </location>
</feature>
<keyword evidence="7" id="KW-0630">Potassium</keyword>
<feature type="transmembrane region" description="Helical" evidence="13">
    <location>
        <begin position="297"/>
        <end position="316"/>
    </location>
</feature>
<dbReference type="InterPro" id="IPR005821">
    <property type="entry name" value="Ion_trans_dom"/>
</dbReference>
<keyword evidence="2" id="KW-0813">Transport</keyword>
<feature type="transmembrane region" description="Helical" evidence="13">
    <location>
        <begin position="511"/>
        <end position="528"/>
    </location>
</feature>
<evidence type="ECO:0000256" key="2">
    <source>
        <dbReference type="ARBA" id="ARBA00022448"/>
    </source>
</evidence>
<evidence type="ECO:0000256" key="13">
    <source>
        <dbReference type="SAM" id="Phobius"/>
    </source>
</evidence>
<organism evidence="15 16">
    <name type="scientific">Aureococcus anophagefferens</name>
    <name type="common">Harmful bloom alga</name>
    <dbReference type="NCBI Taxonomy" id="44056"/>
    <lineage>
        <taxon>Eukaryota</taxon>
        <taxon>Sar</taxon>
        <taxon>Stramenopiles</taxon>
        <taxon>Ochrophyta</taxon>
        <taxon>Pelagophyceae</taxon>
        <taxon>Pelagomonadales</taxon>
        <taxon>Pelagomonadaceae</taxon>
        <taxon>Aureococcus</taxon>
    </lineage>
</organism>